<evidence type="ECO:0000313" key="1">
    <source>
        <dbReference type="EMBL" id="QDF19765.1"/>
    </source>
</evidence>
<dbReference type="EMBL" id="MK977707">
    <property type="protein sequence ID" value="QDF19765.1"/>
    <property type="molecule type" value="Genomic_DNA"/>
</dbReference>
<dbReference type="RefSeq" id="YP_010754822.1">
    <property type="nucleotide sequence ID" value="NC_073464.1"/>
</dbReference>
<dbReference type="GeneID" id="80019423"/>
<proteinExistence type="predicted"/>
<keyword evidence="2" id="KW-1185">Reference proteome</keyword>
<gene>
    <name evidence="1" type="primary">33</name>
    <name evidence="1" type="ORF">SEA_LILSPOTTY_33</name>
</gene>
<protein>
    <recommendedName>
        <fullName evidence="3">Holin</fullName>
    </recommendedName>
</protein>
<sequence>MWTLTFWKDAVERALKSAAQAVILALGGDLADFWSLDWKNVAGVALGGAGLSLLTSIGSDVLPVGNKGTASLTRAVEPARPPAS</sequence>
<dbReference type="Pfam" id="PF16945">
    <property type="entry name" value="Phage_r1t_holin"/>
    <property type="match status" value="1"/>
</dbReference>
<dbReference type="KEGG" id="vg:80019423"/>
<dbReference type="Proteomes" id="UP000318419">
    <property type="component" value="Genome"/>
</dbReference>
<evidence type="ECO:0000313" key="2">
    <source>
        <dbReference type="Proteomes" id="UP000318419"/>
    </source>
</evidence>
<evidence type="ECO:0008006" key="3">
    <source>
        <dbReference type="Google" id="ProtNLM"/>
    </source>
</evidence>
<organism evidence="1 2">
    <name type="scientific">Mycobacterium phage LilSpotty</name>
    <dbReference type="NCBI Taxonomy" id="2588512"/>
    <lineage>
        <taxon>Viruses</taxon>
        <taxon>Duplodnaviria</taxon>
        <taxon>Heunggongvirae</taxon>
        <taxon>Uroviricota</taxon>
        <taxon>Caudoviricetes</taxon>
        <taxon>Lilspottyvirus</taxon>
        <taxon>Lilspottyvirus lilspotty</taxon>
    </lineage>
</organism>
<dbReference type="InterPro" id="IPR020109">
    <property type="entry name" value="Holin_r1t"/>
</dbReference>
<reference evidence="1 2" key="1">
    <citation type="submission" date="2019-05" db="EMBL/GenBank/DDBJ databases">
        <authorList>
            <person name="Kim R."/>
            <person name="Haleblian K.L."/>
            <person name="Torres C.-L.T."/>
            <person name="Chong M.Y."/>
            <person name="Duong K."/>
            <person name="Lee C."/>
            <person name="Lai L.T."/>
            <person name="Ballew A.S."/>
            <person name="Ly A.M."/>
            <person name="Wu S."/>
            <person name="Ngo R.T."/>
            <person name="Freise A.C."/>
            <person name="Reddi K."/>
            <person name="Moberg-Parker J."/>
            <person name="Garlena R.A."/>
            <person name="Russell D.A."/>
            <person name="Pope W.H."/>
            <person name="Jacobs-Sera D."/>
            <person name="Hatfull G.F."/>
        </authorList>
    </citation>
    <scope>NUCLEOTIDE SEQUENCE [LARGE SCALE GENOMIC DNA]</scope>
</reference>
<accession>A0A4Y6ENX2</accession>
<name>A0A4Y6ENX2_9CAUD</name>